<evidence type="ECO:0000313" key="4">
    <source>
        <dbReference type="EMBL" id="STZ67573.1"/>
    </source>
</evidence>
<keyword evidence="1" id="KW-0175">Coiled coil</keyword>
<feature type="compositionally biased region" description="Polar residues" evidence="2">
    <location>
        <begin position="428"/>
        <end position="446"/>
    </location>
</feature>
<feature type="transmembrane region" description="Helical" evidence="3">
    <location>
        <begin position="310"/>
        <end position="332"/>
    </location>
</feature>
<proteinExistence type="predicted"/>
<feature type="transmembrane region" description="Helical" evidence="3">
    <location>
        <begin position="272"/>
        <end position="290"/>
    </location>
</feature>
<dbReference type="EMBL" id="UGQW01000002">
    <property type="protein sequence ID" value="STZ67573.1"/>
    <property type="molecule type" value="Genomic_DNA"/>
</dbReference>
<sequence>MENKEVNKLINALEDLVKTILEQEGFEDNFINSRHGYDNYPCIMLEDLADIPKSIIQKLKNRPYEFSKEKLDIMEYLSERVMDSKNLLITGLSSYSNYTYFYSYITTVDWLDKFLYQSLEWEHLPENAMPSSLRQRLAVQKRAVTNLEKSSAGLDEKVKQINSAYETAKNLPTVQDDLKEATEEVRKTHQEIESIFKDSKNKSDDFSRNIAINTAKGDEFLGDFEKLKNNIEALYKQCNEYKDKSAQAYSITNTNGLAGAFKERANQLNKSAKWWTFGLIIALLALWFVGSTQVSRLQSLYSTSNISTTVIVLQAITALLSITAPLWFSWLATTQIHKLFKLSEDYGFKSSVSQSYEGYRKETSDISVDLLKDLMGNLLRIMNDEPLRLVKDDTNASTPYNDMANQFFKREKVKDSVKDDKKSPLKAQGNSEDGNNDTPKISNTQENIDEAETT</sequence>
<reference evidence="4 5" key="1">
    <citation type="submission" date="2018-06" db="EMBL/GenBank/DDBJ databases">
        <authorList>
            <consortium name="Pathogen Informatics"/>
            <person name="Doyle S."/>
        </authorList>
    </citation>
    <scope>NUCLEOTIDE SEQUENCE [LARGE SCALE GENOMIC DNA]</scope>
    <source>
        <strain evidence="4 5">NCTC10660</strain>
    </source>
</reference>
<evidence type="ECO:0000256" key="3">
    <source>
        <dbReference type="SAM" id="Phobius"/>
    </source>
</evidence>
<gene>
    <name evidence="4" type="ORF">NCTC10660_01057</name>
</gene>
<name>A0A378U079_NEIEL</name>
<protein>
    <submittedName>
        <fullName evidence="4">Uncharacterized protein</fullName>
    </submittedName>
</protein>
<dbReference type="Proteomes" id="UP000254927">
    <property type="component" value="Unassembled WGS sequence"/>
</dbReference>
<evidence type="ECO:0000256" key="2">
    <source>
        <dbReference type="SAM" id="MobiDB-lite"/>
    </source>
</evidence>
<dbReference type="GeneID" id="93352042"/>
<keyword evidence="3" id="KW-0472">Membrane</keyword>
<dbReference type="RefSeq" id="WP_074894563.1">
    <property type="nucleotide sequence ID" value="NZ_CP031252.1"/>
</dbReference>
<dbReference type="AlphaFoldDB" id="A0A378U079"/>
<organism evidence="4 5">
    <name type="scientific">Neisseria elongata</name>
    <dbReference type="NCBI Taxonomy" id="495"/>
    <lineage>
        <taxon>Bacteria</taxon>
        <taxon>Pseudomonadati</taxon>
        <taxon>Pseudomonadota</taxon>
        <taxon>Betaproteobacteria</taxon>
        <taxon>Neisseriales</taxon>
        <taxon>Neisseriaceae</taxon>
        <taxon>Neisseria</taxon>
    </lineage>
</organism>
<feature type="region of interest" description="Disordered" evidence="2">
    <location>
        <begin position="409"/>
        <end position="454"/>
    </location>
</feature>
<keyword evidence="3" id="KW-0812">Transmembrane</keyword>
<evidence type="ECO:0000256" key="1">
    <source>
        <dbReference type="SAM" id="Coils"/>
    </source>
</evidence>
<feature type="coiled-coil region" evidence="1">
    <location>
        <begin position="171"/>
        <end position="198"/>
    </location>
</feature>
<accession>A0A378U079</accession>
<feature type="compositionally biased region" description="Basic and acidic residues" evidence="2">
    <location>
        <begin position="409"/>
        <end position="423"/>
    </location>
</feature>
<evidence type="ECO:0000313" key="5">
    <source>
        <dbReference type="Proteomes" id="UP000254927"/>
    </source>
</evidence>
<keyword evidence="3" id="KW-1133">Transmembrane helix</keyword>